<accession>A0ABX5CR86</accession>
<name>A0ABX5CR86_9ALTE</name>
<sequence length="151" mass="17831">MKIFEALRQDHEKQRLLLKILAETSGNTAARREYYLELKTQLESHAIAEERHFYTHLLEKDATVDLTRHGIAEHHEIDELLEKLDETDMSSPAWLRHLKNLQEKVEHHLADEEQEFFQVAGKVLNDSQKTKLAKEYREEMNKELDAEKLTV</sequence>
<dbReference type="PANTHER" id="PTHR35585">
    <property type="entry name" value="HHE DOMAIN PROTEIN (AFU_ORTHOLOGUE AFUA_4G00730)"/>
    <property type="match status" value="1"/>
</dbReference>
<evidence type="ECO:0000313" key="2">
    <source>
        <dbReference type="EMBL" id="PRO68966.1"/>
    </source>
</evidence>
<dbReference type="InterPro" id="IPR012312">
    <property type="entry name" value="Hemerythrin-like"/>
</dbReference>
<evidence type="ECO:0000259" key="1">
    <source>
        <dbReference type="Pfam" id="PF01814"/>
    </source>
</evidence>
<proteinExistence type="predicted"/>
<gene>
    <name evidence="2" type="ORF">C6Y39_10430</name>
</gene>
<keyword evidence="3" id="KW-1185">Reference proteome</keyword>
<comment type="caution">
    <text evidence="2">The sequence shown here is derived from an EMBL/GenBank/DDBJ whole genome shotgun (WGS) entry which is preliminary data.</text>
</comment>
<dbReference type="CDD" id="cd12108">
    <property type="entry name" value="Hr-like"/>
    <property type="match status" value="1"/>
</dbReference>
<reference evidence="3" key="1">
    <citation type="journal article" date="2020" name="Int. J. Syst. Evol. Microbiol.">
        <title>Alteromonas alba sp. nov., a marine bacterium isolated from the seawater of the West Pacific Ocean.</title>
        <authorList>
            <person name="Sun C."/>
            <person name="Wu Y.-H."/>
            <person name="Xamxidin M."/>
            <person name="Cheng H."/>
            <person name="Xu X.-W."/>
        </authorList>
    </citation>
    <scope>NUCLEOTIDE SEQUENCE [LARGE SCALE GENOMIC DNA]</scope>
    <source>
        <strain evidence="3">9a2</strain>
    </source>
</reference>
<dbReference type="PANTHER" id="PTHR35585:SF1">
    <property type="entry name" value="HHE DOMAIN PROTEIN (AFU_ORTHOLOGUE AFUA_4G00730)"/>
    <property type="match status" value="1"/>
</dbReference>
<feature type="domain" description="Hemerythrin-like" evidence="1">
    <location>
        <begin position="3"/>
        <end position="119"/>
    </location>
</feature>
<dbReference type="Gene3D" id="1.20.120.520">
    <property type="entry name" value="nmb1532 protein domain like"/>
    <property type="match status" value="1"/>
</dbReference>
<dbReference type="EMBL" id="PVNO01000025">
    <property type="protein sequence ID" value="PRO68966.1"/>
    <property type="molecule type" value="Genomic_DNA"/>
</dbReference>
<dbReference type="RefSeq" id="WP_105931185.1">
    <property type="nucleotide sequence ID" value="NZ_BTGH01000001.1"/>
</dbReference>
<organism evidence="2 3">
    <name type="scientific">Alteromonas gracilis</name>
    <dbReference type="NCBI Taxonomy" id="1479524"/>
    <lineage>
        <taxon>Bacteria</taxon>
        <taxon>Pseudomonadati</taxon>
        <taxon>Pseudomonadota</taxon>
        <taxon>Gammaproteobacteria</taxon>
        <taxon>Alteromonadales</taxon>
        <taxon>Alteromonadaceae</taxon>
        <taxon>Alteromonas/Salinimonas group</taxon>
        <taxon>Alteromonas</taxon>
    </lineage>
</organism>
<evidence type="ECO:0000313" key="3">
    <source>
        <dbReference type="Proteomes" id="UP000239539"/>
    </source>
</evidence>
<dbReference type="Pfam" id="PF01814">
    <property type="entry name" value="Hemerythrin"/>
    <property type="match status" value="1"/>
</dbReference>
<dbReference type="Proteomes" id="UP000239539">
    <property type="component" value="Unassembled WGS sequence"/>
</dbReference>
<protein>
    <submittedName>
        <fullName evidence="2">Hemerythrin</fullName>
    </submittedName>
</protein>